<dbReference type="Gene3D" id="3.40.50.150">
    <property type="entry name" value="Vaccinia Virus protein VP39"/>
    <property type="match status" value="1"/>
</dbReference>
<reference evidence="4" key="2">
    <citation type="submission" date="2021-08" db="EMBL/GenBank/DDBJ databases">
        <authorList>
            <person name="Tani A."/>
            <person name="Ola A."/>
            <person name="Ogura Y."/>
            <person name="Katsura K."/>
            <person name="Hayashi T."/>
        </authorList>
    </citation>
    <scope>NUCLEOTIDE SEQUENCE</scope>
    <source>
        <strain evidence="4">DSM 19015</strain>
    </source>
</reference>
<dbReference type="RefSeq" id="WP_238244909.1">
    <property type="nucleotide sequence ID" value="NZ_BPQP01000045.1"/>
</dbReference>
<dbReference type="Proteomes" id="UP001055125">
    <property type="component" value="Unassembled WGS sequence"/>
</dbReference>
<reference evidence="4" key="1">
    <citation type="journal article" date="2021" name="Front. Microbiol.">
        <title>Comprehensive Comparative Genomics and Phenotyping of Methylobacterium Species.</title>
        <authorList>
            <person name="Alessa O."/>
            <person name="Ogura Y."/>
            <person name="Fujitani Y."/>
            <person name="Takami H."/>
            <person name="Hayashi T."/>
            <person name="Sahin N."/>
            <person name="Tani A."/>
        </authorList>
    </citation>
    <scope>NUCLEOTIDE SEQUENCE</scope>
    <source>
        <strain evidence="4">DSM 19015</strain>
    </source>
</reference>
<keyword evidence="5" id="KW-1185">Reference proteome</keyword>
<evidence type="ECO:0000256" key="2">
    <source>
        <dbReference type="ARBA" id="ARBA00022679"/>
    </source>
</evidence>
<evidence type="ECO:0000313" key="5">
    <source>
        <dbReference type="Proteomes" id="UP001055125"/>
    </source>
</evidence>
<keyword evidence="3" id="KW-0949">S-adenosyl-L-methionine</keyword>
<comment type="caution">
    <text evidence="4">The sequence shown here is derived from an EMBL/GenBank/DDBJ whole genome shotgun (WGS) entry which is preliminary data.</text>
</comment>
<evidence type="ECO:0000256" key="1">
    <source>
        <dbReference type="ARBA" id="ARBA00022603"/>
    </source>
</evidence>
<protein>
    <submittedName>
        <fullName evidence="4">Ubiquinone biosynthesis O-methyltransferase, mitochondrial</fullName>
    </submittedName>
</protein>
<name>A0ABQ4S243_9HYPH</name>
<dbReference type="CDD" id="cd02440">
    <property type="entry name" value="AdoMet_MTases"/>
    <property type="match status" value="1"/>
</dbReference>
<organism evidence="4 5">
    <name type="scientific">Methylobacterium iners</name>
    <dbReference type="NCBI Taxonomy" id="418707"/>
    <lineage>
        <taxon>Bacteria</taxon>
        <taxon>Pseudomonadati</taxon>
        <taxon>Pseudomonadota</taxon>
        <taxon>Alphaproteobacteria</taxon>
        <taxon>Hyphomicrobiales</taxon>
        <taxon>Methylobacteriaceae</taxon>
        <taxon>Methylobacterium</taxon>
    </lineage>
</organism>
<evidence type="ECO:0000256" key="3">
    <source>
        <dbReference type="ARBA" id="ARBA00022691"/>
    </source>
</evidence>
<sequence length="194" mass="21535">MTRRQATLPPDYFEGMYASDPDPWRFETSAYEREKYAATLASLPRESYRSALEIGCSIGVFTHALAPRCASLVAIDVAESALEAARRRCADQPQVRFARTAVPGAWPEGRFDLILISEVIYFLDQDDLAALARRIAEFLEPGGDLVLVHWLGETDYPLSGDAATEVLIAGTRGFLDVVHGAREAQYRLDVLRGR</sequence>
<dbReference type="SUPFAM" id="SSF53335">
    <property type="entry name" value="S-adenosyl-L-methionine-dependent methyltransferases"/>
    <property type="match status" value="1"/>
</dbReference>
<dbReference type="PANTHER" id="PTHR43464">
    <property type="entry name" value="METHYLTRANSFERASE"/>
    <property type="match status" value="1"/>
</dbReference>
<gene>
    <name evidence="4" type="primary">COQ3_2</name>
    <name evidence="4" type="ORF">OCOJLMKI_2989</name>
</gene>
<keyword evidence="1" id="KW-0489">Methyltransferase</keyword>
<accession>A0ABQ4S243</accession>
<dbReference type="InterPro" id="IPR008715">
    <property type="entry name" value="SAM-MeTfrase_NodS-like"/>
</dbReference>
<dbReference type="EMBL" id="BPQP01000045">
    <property type="protein sequence ID" value="GJD95775.1"/>
    <property type="molecule type" value="Genomic_DNA"/>
</dbReference>
<dbReference type="PANTHER" id="PTHR43464:SF19">
    <property type="entry name" value="UBIQUINONE BIOSYNTHESIS O-METHYLTRANSFERASE, MITOCHONDRIAL"/>
    <property type="match status" value="1"/>
</dbReference>
<dbReference type="Pfam" id="PF05401">
    <property type="entry name" value="NodS"/>
    <property type="match status" value="1"/>
</dbReference>
<keyword evidence="2" id="KW-0808">Transferase</keyword>
<evidence type="ECO:0000313" key="4">
    <source>
        <dbReference type="EMBL" id="GJD95775.1"/>
    </source>
</evidence>
<proteinExistence type="predicted"/>
<dbReference type="InterPro" id="IPR029063">
    <property type="entry name" value="SAM-dependent_MTases_sf"/>
</dbReference>
<keyword evidence="4" id="KW-0830">Ubiquinone</keyword>